<dbReference type="SUPFAM" id="SSF53448">
    <property type="entry name" value="Nucleotide-diphospho-sugar transferases"/>
    <property type="match status" value="1"/>
</dbReference>
<organism evidence="2 3">
    <name type="scientific">Elysia crispata</name>
    <name type="common">lettuce slug</name>
    <dbReference type="NCBI Taxonomy" id="231223"/>
    <lineage>
        <taxon>Eukaryota</taxon>
        <taxon>Metazoa</taxon>
        <taxon>Spiralia</taxon>
        <taxon>Lophotrochozoa</taxon>
        <taxon>Mollusca</taxon>
        <taxon>Gastropoda</taxon>
        <taxon>Heterobranchia</taxon>
        <taxon>Euthyneura</taxon>
        <taxon>Panpulmonata</taxon>
        <taxon>Sacoglossa</taxon>
        <taxon>Placobranchoidea</taxon>
        <taxon>Plakobranchidae</taxon>
        <taxon>Elysia</taxon>
    </lineage>
</organism>
<dbReference type="Proteomes" id="UP001283361">
    <property type="component" value="Unassembled WGS sequence"/>
</dbReference>
<dbReference type="AlphaFoldDB" id="A0AAE0YE57"/>
<dbReference type="InterPro" id="IPR001173">
    <property type="entry name" value="Glyco_trans_2-like"/>
</dbReference>
<feature type="domain" description="Glycosyltransferase 2-like" evidence="1">
    <location>
        <begin position="14"/>
        <end position="184"/>
    </location>
</feature>
<dbReference type="EMBL" id="JAWDGP010006345">
    <property type="protein sequence ID" value="KAK3742711.1"/>
    <property type="molecule type" value="Genomic_DNA"/>
</dbReference>
<evidence type="ECO:0000259" key="1">
    <source>
        <dbReference type="Pfam" id="PF00535"/>
    </source>
</evidence>
<dbReference type="Gene3D" id="3.90.550.10">
    <property type="entry name" value="Spore Coat Polysaccharide Biosynthesis Protein SpsA, Chain A"/>
    <property type="match status" value="1"/>
</dbReference>
<evidence type="ECO:0000313" key="3">
    <source>
        <dbReference type="Proteomes" id="UP001283361"/>
    </source>
</evidence>
<sequence length="355" mass="40573">MANAPILNKTIEVSIIMPVHNGSPWLDECLSSVLKQTYQAPMQLSVYDDASTDGSRELVEKWRQKLKERNIDLIITGPSHCSGKPKGVGYAKNRAIAQSDGKYLCFLDADDVMHSDRISSQILAAMANPNAIVGCKFHREPAESTQRYTQWANMLSSEQLFFQVYTSHGPTVIMPSWFCHRNVVDRTGGFDESGKGTPEDLLFFYRHLELDGTVVRVDKDLLMYRYHPQAETFSISEEMIWQLRVKFLEKRVLCHWEEFSIWNAGKQGRKLYRSLCPSNKKKVTMFCDVDESKIQKGCYIYEESKETPKPRIPIVHFSTVRPPIIICVKLGLSGNFEENLSSLGLKEGTDYLHFN</sequence>
<proteinExistence type="predicted"/>
<reference evidence="2" key="1">
    <citation type="journal article" date="2023" name="G3 (Bethesda)">
        <title>A reference genome for the long-term kleptoplast-retaining sea slug Elysia crispata morphotype clarki.</title>
        <authorList>
            <person name="Eastman K.E."/>
            <person name="Pendleton A.L."/>
            <person name="Shaikh M.A."/>
            <person name="Suttiyut T."/>
            <person name="Ogas R."/>
            <person name="Tomko P."/>
            <person name="Gavelis G."/>
            <person name="Widhalm J.R."/>
            <person name="Wisecaver J.H."/>
        </authorList>
    </citation>
    <scope>NUCLEOTIDE SEQUENCE</scope>
    <source>
        <strain evidence="2">ECLA1</strain>
    </source>
</reference>
<dbReference type="InterPro" id="IPR029044">
    <property type="entry name" value="Nucleotide-diphossugar_trans"/>
</dbReference>
<name>A0AAE0YE57_9GAST</name>
<comment type="caution">
    <text evidence="2">The sequence shown here is derived from an EMBL/GenBank/DDBJ whole genome shotgun (WGS) entry which is preliminary data.</text>
</comment>
<accession>A0AAE0YE57</accession>
<dbReference type="GO" id="GO:0016758">
    <property type="term" value="F:hexosyltransferase activity"/>
    <property type="evidence" value="ECO:0007669"/>
    <property type="project" value="UniProtKB-ARBA"/>
</dbReference>
<dbReference type="PANTHER" id="PTHR22916:SF3">
    <property type="entry name" value="UDP-GLCNAC:BETAGAL BETA-1,3-N-ACETYLGLUCOSAMINYLTRANSFERASE-LIKE PROTEIN 1"/>
    <property type="match status" value="1"/>
</dbReference>
<dbReference type="PANTHER" id="PTHR22916">
    <property type="entry name" value="GLYCOSYLTRANSFERASE"/>
    <property type="match status" value="1"/>
</dbReference>
<dbReference type="Pfam" id="PF00535">
    <property type="entry name" value="Glycos_transf_2"/>
    <property type="match status" value="1"/>
</dbReference>
<protein>
    <recommendedName>
        <fullName evidence="1">Glycosyltransferase 2-like domain-containing protein</fullName>
    </recommendedName>
</protein>
<gene>
    <name evidence="2" type="ORF">RRG08_025653</name>
</gene>
<keyword evidence="3" id="KW-1185">Reference proteome</keyword>
<evidence type="ECO:0000313" key="2">
    <source>
        <dbReference type="EMBL" id="KAK3742711.1"/>
    </source>
</evidence>